<protein>
    <recommendedName>
        <fullName evidence="6">Sushi domain-containing protein</fullName>
    </recommendedName>
</protein>
<evidence type="ECO:0000313" key="7">
    <source>
        <dbReference type="Ensembl" id="ENSCLMP00005007884.1"/>
    </source>
</evidence>
<evidence type="ECO:0000256" key="4">
    <source>
        <dbReference type="PROSITE-ProRule" id="PRU00302"/>
    </source>
</evidence>
<keyword evidence="1" id="KW-0732">Signal</keyword>
<dbReference type="PANTHER" id="PTHR45656">
    <property type="entry name" value="PROTEIN CBR-CLEC-78"/>
    <property type="match status" value="1"/>
</dbReference>
<feature type="disulfide bond" evidence="4">
    <location>
        <begin position="122"/>
        <end position="149"/>
    </location>
</feature>
<evidence type="ECO:0000313" key="8">
    <source>
        <dbReference type="Proteomes" id="UP000694565"/>
    </source>
</evidence>
<comment type="caution">
    <text evidence="4">Lacks conserved residue(s) required for the propagation of feature annotation.</text>
</comment>
<dbReference type="PROSITE" id="PS50923">
    <property type="entry name" value="SUSHI"/>
    <property type="match status" value="2"/>
</dbReference>
<dbReference type="Pfam" id="PF00084">
    <property type="entry name" value="Sushi"/>
    <property type="match status" value="3"/>
</dbReference>
<sequence>MNNSDSCFILFRSLTVGTMSESVGTLNVTLSCFSLYCIPLSHFFSTAGHCDSPDPIVNGHISGDGSSYRDTVVYQCMLGYRLIGTSVRICQQDHRWSGTTPVCNGRTNGSEFNLNDVVNFTCNKGYILSGNARAQCRLNGQWSSPLPVCKVVNCSDPGHVENGVRQSGLRYPEVFSYGVTVAIHCKRSFYLLGSALLTCQHDGRWDRPIPRCLGMDGQIQEANRTTERGHSNRTNEELDREGERSRHW</sequence>
<dbReference type="InterPro" id="IPR000436">
    <property type="entry name" value="Sushi_SCR_CCP_dom"/>
</dbReference>
<keyword evidence="2" id="KW-0677">Repeat</keyword>
<feature type="domain" description="Sushi" evidence="6">
    <location>
        <begin position="101"/>
        <end position="151"/>
    </location>
</feature>
<evidence type="ECO:0000256" key="3">
    <source>
        <dbReference type="ARBA" id="ARBA00023157"/>
    </source>
</evidence>
<feature type="domain" description="Sushi" evidence="6">
    <location>
        <begin position="152"/>
        <end position="214"/>
    </location>
</feature>
<dbReference type="SMART" id="SM00032">
    <property type="entry name" value="CCP"/>
    <property type="match status" value="3"/>
</dbReference>
<name>A0A8C2WSS2_CYCLU</name>
<organism evidence="7 8">
    <name type="scientific">Cyclopterus lumpus</name>
    <name type="common">Lumpsucker</name>
    <dbReference type="NCBI Taxonomy" id="8103"/>
    <lineage>
        <taxon>Eukaryota</taxon>
        <taxon>Metazoa</taxon>
        <taxon>Chordata</taxon>
        <taxon>Craniata</taxon>
        <taxon>Vertebrata</taxon>
        <taxon>Euteleostomi</taxon>
        <taxon>Actinopterygii</taxon>
        <taxon>Neopterygii</taxon>
        <taxon>Teleostei</taxon>
        <taxon>Neoteleostei</taxon>
        <taxon>Acanthomorphata</taxon>
        <taxon>Eupercaria</taxon>
        <taxon>Perciformes</taxon>
        <taxon>Cottioidei</taxon>
        <taxon>Cottales</taxon>
        <taxon>Cyclopteridae</taxon>
        <taxon>Cyclopterus</taxon>
    </lineage>
</organism>
<dbReference type="InterPro" id="IPR051277">
    <property type="entry name" value="SEZ6_CSMD_C4BPB_Regulators"/>
</dbReference>
<dbReference type="PANTHER" id="PTHR45656:SF4">
    <property type="entry name" value="PROTEIN CBR-CLEC-78"/>
    <property type="match status" value="1"/>
</dbReference>
<accession>A0A8C2WSS2</accession>
<dbReference type="Ensembl" id="ENSCLMT00005008413.1">
    <property type="protein sequence ID" value="ENSCLMP00005007884.1"/>
    <property type="gene ID" value="ENSCLMG00005004259.1"/>
</dbReference>
<dbReference type="GeneTree" id="ENSGT00940000155701"/>
<dbReference type="Gene3D" id="2.10.70.10">
    <property type="entry name" value="Complement Module, domain 1"/>
    <property type="match status" value="3"/>
</dbReference>
<reference evidence="7" key="1">
    <citation type="submission" date="2025-08" db="UniProtKB">
        <authorList>
            <consortium name="Ensembl"/>
        </authorList>
    </citation>
    <scope>IDENTIFICATION</scope>
</reference>
<keyword evidence="8" id="KW-1185">Reference proteome</keyword>
<dbReference type="CDD" id="cd00033">
    <property type="entry name" value="CCP"/>
    <property type="match status" value="3"/>
</dbReference>
<evidence type="ECO:0000256" key="1">
    <source>
        <dbReference type="ARBA" id="ARBA00022729"/>
    </source>
</evidence>
<dbReference type="AlphaFoldDB" id="A0A8C2WSS2"/>
<dbReference type="InterPro" id="IPR035976">
    <property type="entry name" value="Sushi/SCR/CCP_sf"/>
</dbReference>
<dbReference type="SUPFAM" id="SSF57535">
    <property type="entry name" value="Complement control module/SCR domain"/>
    <property type="match status" value="3"/>
</dbReference>
<evidence type="ECO:0000256" key="2">
    <source>
        <dbReference type="ARBA" id="ARBA00022737"/>
    </source>
</evidence>
<feature type="compositionally biased region" description="Basic and acidic residues" evidence="5">
    <location>
        <begin position="224"/>
        <end position="248"/>
    </location>
</feature>
<feature type="region of interest" description="Disordered" evidence="5">
    <location>
        <begin position="222"/>
        <end position="248"/>
    </location>
</feature>
<feature type="disulfide bond" evidence="4">
    <location>
        <begin position="185"/>
        <end position="212"/>
    </location>
</feature>
<evidence type="ECO:0000259" key="6">
    <source>
        <dbReference type="PROSITE" id="PS50923"/>
    </source>
</evidence>
<evidence type="ECO:0000256" key="5">
    <source>
        <dbReference type="SAM" id="MobiDB-lite"/>
    </source>
</evidence>
<proteinExistence type="predicted"/>
<keyword evidence="3 4" id="KW-1015">Disulfide bond</keyword>
<reference evidence="7" key="2">
    <citation type="submission" date="2025-09" db="UniProtKB">
        <authorList>
            <consortium name="Ensembl"/>
        </authorList>
    </citation>
    <scope>IDENTIFICATION</scope>
</reference>
<dbReference type="Proteomes" id="UP000694565">
    <property type="component" value="Unplaced"/>
</dbReference>
<keyword evidence="4" id="KW-0768">Sushi</keyword>